<evidence type="ECO:0000313" key="2">
    <source>
        <dbReference type="EMBL" id="MPY55029.1"/>
    </source>
</evidence>
<accession>A0A5N8X6F2</accession>
<name>A0A5N8X6F2_9ACTN</name>
<dbReference type="AlphaFoldDB" id="A0A5N8X6F2"/>
<feature type="region of interest" description="Disordered" evidence="1">
    <location>
        <begin position="42"/>
        <end position="64"/>
    </location>
</feature>
<dbReference type="RefSeq" id="WP_152870035.1">
    <property type="nucleotide sequence ID" value="NZ_VMNX01000354.1"/>
</dbReference>
<comment type="caution">
    <text evidence="2">The sequence shown here is derived from an EMBL/GenBank/DDBJ whole genome shotgun (WGS) entry which is preliminary data.</text>
</comment>
<protein>
    <submittedName>
        <fullName evidence="2">Uncharacterized protein</fullName>
    </submittedName>
</protein>
<gene>
    <name evidence="2" type="ORF">FPZ41_43370</name>
</gene>
<sequence length="64" mass="7117">MLEDHLECRVLDPPCGRRQQVLPQRPAGILLLRRVRRELQEGGEPLAAGPGDLPVAPREASRAR</sequence>
<evidence type="ECO:0000313" key="3">
    <source>
        <dbReference type="Proteomes" id="UP000373149"/>
    </source>
</evidence>
<keyword evidence="3" id="KW-1185">Reference proteome</keyword>
<evidence type="ECO:0000256" key="1">
    <source>
        <dbReference type="SAM" id="MobiDB-lite"/>
    </source>
</evidence>
<dbReference type="Proteomes" id="UP000373149">
    <property type="component" value="Unassembled WGS sequence"/>
</dbReference>
<organism evidence="2 3">
    <name type="scientific">Streptomyces acidicola</name>
    <dbReference type="NCBI Taxonomy" id="2596892"/>
    <lineage>
        <taxon>Bacteria</taxon>
        <taxon>Bacillati</taxon>
        <taxon>Actinomycetota</taxon>
        <taxon>Actinomycetes</taxon>
        <taxon>Kitasatosporales</taxon>
        <taxon>Streptomycetaceae</taxon>
        <taxon>Streptomyces</taxon>
    </lineage>
</organism>
<proteinExistence type="predicted"/>
<dbReference type="EMBL" id="VMNX01000354">
    <property type="protein sequence ID" value="MPY55029.1"/>
    <property type="molecule type" value="Genomic_DNA"/>
</dbReference>
<reference evidence="2 3" key="1">
    <citation type="submission" date="2019-09" db="EMBL/GenBank/DDBJ databases">
        <authorList>
            <person name="Duangmal K."/>
            <person name="Teo W.F.A."/>
            <person name="Lipun K."/>
        </authorList>
    </citation>
    <scope>NUCLEOTIDE SEQUENCE [LARGE SCALE GENOMIC DNA]</scope>
    <source>
        <strain evidence="2 3">K1PN6</strain>
    </source>
</reference>